<evidence type="ECO:0000313" key="1">
    <source>
        <dbReference type="EMBL" id="CAE0825294.1"/>
    </source>
</evidence>
<protein>
    <submittedName>
        <fullName evidence="1">Uncharacterized protein</fullName>
    </submittedName>
</protein>
<name>A0A7S4G4U1_9EUGL</name>
<accession>A0A7S4G4U1</accession>
<proteinExistence type="predicted"/>
<gene>
    <name evidence="1" type="ORF">EGYM00163_LOCUS36540</name>
</gene>
<sequence length="100" mass="11139">MGTPFDQSSPCVSECVVLTGDWCSVVATTWVFQVLHMVDQALWCDMVDQAPWCDIVNITKGQPPGAMVITQCLKGEQRYFDQGMVIGQKWLTTRVRKGAV</sequence>
<dbReference type="EMBL" id="HBJA01105775">
    <property type="protein sequence ID" value="CAE0825294.1"/>
    <property type="molecule type" value="Transcribed_RNA"/>
</dbReference>
<reference evidence="1" key="1">
    <citation type="submission" date="2021-01" db="EMBL/GenBank/DDBJ databases">
        <authorList>
            <person name="Corre E."/>
            <person name="Pelletier E."/>
            <person name="Niang G."/>
            <person name="Scheremetjew M."/>
            <person name="Finn R."/>
            <person name="Kale V."/>
            <person name="Holt S."/>
            <person name="Cochrane G."/>
            <person name="Meng A."/>
            <person name="Brown T."/>
            <person name="Cohen L."/>
        </authorList>
    </citation>
    <scope>NUCLEOTIDE SEQUENCE</scope>
    <source>
        <strain evidence="1">CCMP1594</strain>
    </source>
</reference>
<organism evidence="1">
    <name type="scientific">Eutreptiella gymnastica</name>
    <dbReference type="NCBI Taxonomy" id="73025"/>
    <lineage>
        <taxon>Eukaryota</taxon>
        <taxon>Discoba</taxon>
        <taxon>Euglenozoa</taxon>
        <taxon>Euglenida</taxon>
        <taxon>Spirocuta</taxon>
        <taxon>Euglenophyceae</taxon>
        <taxon>Eutreptiales</taxon>
        <taxon>Eutreptiaceae</taxon>
        <taxon>Eutreptiella</taxon>
    </lineage>
</organism>
<dbReference type="AlphaFoldDB" id="A0A7S4G4U1"/>